<evidence type="ECO:0000313" key="2">
    <source>
        <dbReference type="Proteomes" id="UP001177021"/>
    </source>
</evidence>
<keyword evidence="2" id="KW-1185">Reference proteome</keyword>
<protein>
    <submittedName>
        <fullName evidence="1">Uncharacterized protein</fullName>
    </submittedName>
</protein>
<dbReference type="Proteomes" id="UP001177021">
    <property type="component" value="Unassembled WGS sequence"/>
</dbReference>
<reference evidence="1" key="1">
    <citation type="submission" date="2023-10" db="EMBL/GenBank/DDBJ databases">
        <authorList>
            <person name="Rodriguez Cubillos JULIANA M."/>
            <person name="De Vega J."/>
        </authorList>
    </citation>
    <scope>NUCLEOTIDE SEQUENCE</scope>
</reference>
<comment type="caution">
    <text evidence="1">The sequence shown here is derived from an EMBL/GenBank/DDBJ whole genome shotgun (WGS) entry which is preliminary data.</text>
</comment>
<sequence>MARAFEFVKDITDRKDLWKVVVKVKDKWSGTKDGKEYFEIVVVDSKGDDILVLVPHELKQKFEIEIPIIVNKTYTMQNFQVSKNDDKFKPSHHEFKLRFNDGTLVNDVNVHQIVDPVPNFKSFTEINYGHFREDYLYDIIGMVDELGFQQPHPGNRKVQSNFVLRDLGNNVINCTLWENYALKFFNLQNKSNDGPIIVFMKYAKIKAAGKYALTISNTWTTTKLFINEDVREIIEFKKSLTAGIENGTITAVAETPSQMMSQSSGRTQFTPYTPEQKFYHNAEVMPLSKIVQLPQLGISDPLSYPVQMDDIAGKTLPVKVKWQVKWKTDSVIGIHDSPEFALDIQSQFPPLDSFGEIDPLFAYKYSDELDEQWKVYAGNHLHTLTWNKSLEQPLITNGWTGLRDHFHWESQFHKIDLVYYGENMFHLLLNLTQPCSTNEFPSFHSLSTKPPEPLTFDFVVSNDSNGSREPLVFTKWLGDYITSFHSYLVLEGPVVEPHLAEIIQTQGSNGVKEIEYQAWHKFCSENFLSSGDKLKFTFFDIARSNRVDVDVDRAAN</sequence>
<name>A0ACB0JKS0_TRIPR</name>
<accession>A0ACB0JKS0</accession>
<gene>
    <name evidence="1" type="ORF">MILVUS5_LOCUS14557</name>
</gene>
<proteinExistence type="predicted"/>
<evidence type="ECO:0000313" key="1">
    <source>
        <dbReference type="EMBL" id="CAJ2645704.1"/>
    </source>
</evidence>
<organism evidence="1 2">
    <name type="scientific">Trifolium pratense</name>
    <name type="common">Red clover</name>
    <dbReference type="NCBI Taxonomy" id="57577"/>
    <lineage>
        <taxon>Eukaryota</taxon>
        <taxon>Viridiplantae</taxon>
        <taxon>Streptophyta</taxon>
        <taxon>Embryophyta</taxon>
        <taxon>Tracheophyta</taxon>
        <taxon>Spermatophyta</taxon>
        <taxon>Magnoliopsida</taxon>
        <taxon>eudicotyledons</taxon>
        <taxon>Gunneridae</taxon>
        <taxon>Pentapetalae</taxon>
        <taxon>rosids</taxon>
        <taxon>fabids</taxon>
        <taxon>Fabales</taxon>
        <taxon>Fabaceae</taxon>
        <taxon>Papilionoideae</taxon>
        <taxon>50 kb inversion clade</taxon>
        <taxon>NPAAA clade</taxon>
        <taxon>Hologalegina</taxon>
        <taxon>IRL clade</taxon>
        <taxon>Trifolieae</taxon>
        <taxon>Trifolium</taxon>
    </lineage>
</organism>
<dbReference type="EMBL" id="CASHSV030000098">
    <property type="protein sequence ID" value="CAJ2645704.1"/>
    <property type="molecule type" value="Genomic_DNA"/>
</dbReference>